<dbReference type="AlphaFoldDB" id="A0A518H4P9"/>
<organism evidence="3 4">
    <name type="scientific">Tautonia plasticadhaerens</name>
    <dbReference type="NCBI Taxonomy" id="2527974"/>
    <lineage>
        <taxon>Bacteria</taxon>
        <taxon>Pseudomonadati</taxon>
        <taxon>Planctomycetota</taxon>
        <taxon>Planctomycetia</taxon>
        <taxon>Isosphaerales</taxon>
        <taxon>Isosphaeraceae</taxon>
        <taxon>Tautonia</taxon>
    </lineage>
</organism>
<keyword evidence="4" id="KW-1185">Reference proteome</keyword>
<dbReference type="GO" id="GO:0007165">
    <property type="term" value="P:signal transduction"/>
    <property type="evidence" value="ECO:0007669"/>
    <property type="project" value="InterPro"/>
</dbReference>
<dbReference type="RefSeq" id="WP_145271652.1">
    <property type="nucleotide sequence ID" value="NZ_CP036426.1"/>
</dbReference>
<dbReference type="InterPro" id="IPR036061">
    <property type="entry name" value="CheW-like_dom_sf"/>
</dbReference>
<feature type="domain" description="CheW-like" evidence="2">
    <location>
        <begin position="9"/>
        <end position="149"/>
    </location>
</feature>
<name>A0A518H4P9_9BACT</name>
<gene>
    <name evidence="3" type="ORF">ElP_37220</name>
</gene>
<dbReference type="Proteomes" id="UP000317835">
    <property type="component" value="Chromosome"/>
</dbReference>
<dbReference type="Gene3D" id="2.40.50.180">
    <property type="entry name" value="CheA-289, Domain 4"/>
    <property type="match status" value="1"/>
</dbReference>
<accession>A0A518H4P9</accession>
<dbReference type="InterPro" id="IPR002545">
    <property type="entry name" value="CheW-lke_dom"/>
</dbReference>
<dbReference type="Pfam" id="PF01584">
    <property type="entry name" value="CheW"/>
    <property type="match status" value="1"/>
</dbReference>
<proteinExistence type="predicted"/>
<evidence type="ECO:0000259" key="2">
    <source>
        <dbReference type="PROSITE" id="PS50851"/>
    </source>
</evidence>
<protein>
    <submittedName>
        <fullName evidence="3">CheW-like domain protein</fullName>
    </submittedName>
</protein>
<sequence length="188" mass="19016">MDEPPEGRPSRAYCLFLSESRPLGVPLDAVAEVMEAGRLVRLPLCPGQVVGLCTYRGKIVPVVRPGDEGGGPPGGGEGGGRAVLILRTGRGLWGLSIDRGGVSVEVAGEGPAGEGPPIGRGFVASGSVGRRGTSHAVLDPDRSWRGVKTEIDQWYADALGSGGDGFPPPPGQGGVGSGASDTRQGGQP</sequence>
<reference evidence="3 4" key="1">
    <citation type="submission" date="2019-02" db="EMBL/GenBank/DDBJ databases">
        <title>Deep-cultivation of Planctomycetes and their phenomic and genomic characterization uncovers novel biology.</title>
        <authorList>
            <person name="Wiegand S."/>
            <person name="Jogler M."/>
            <person name="Boedeker C."/>
            <person name="Pinto D."/>
            <person name="Vollmers J."/>
            <person name="Rivas-Marin E."/>
            <person name="Kohn T."/>
            <person name="Peeters S.H."/>
            <person name="Heuer A."/>
            <person name="Rast P."/>
            <person name="Oberbeckmann S."/>
            <person name="Bunk B."/>
            <person name="Jeske O."/>
            <person name="Meyerdierks A."/>
            <person name="Storesund J.E."/>
            <person name="Kallscheuer N."/>
            <person name="Luecker S."/>
            <person name="Lage O.M."/>
            <person name="Pohl T."/>
            <person name="Merkel B.J."/>
            <person name="Hornburger P."/>
            <person name="Mueller R.-W."/>
            <person name="Bruemmer F."/>
            <person name="Labrenz M."/>
            <person name="Spormann A.M."/>
            <person name="Op den Camp H."/>
            <person name="Overmann J."/>
            <person name="Amann R."/>
            <person name="Jetten M.S.M."/>
            <person name="Mascher T."/>
            <person name="Medema M.H."/>
            <person name="Devos D.P."/>
            <person name="Kaster A.-K."/>
            <person name="Ovreas L."/>
            <person name="Rohde M."/>
            <person name="Galperin M.Y."/>
            <person name="Jogler C."/>
        </authorList>
    </citation>
    <scope>NUCLEOTIDE SEQUENCE [LARGE SCALE GENOMIC DNA]</scope>
    <source>
        <strain evidence="3 4">ElP</strain>
    </source>
</reference>
<feature type="region of interest" description="Disordered" evidence="1">
    <location>
        <begin position="157"/>
        <end position="188"/>
    </location>
</feature>
<dbReference type="EMBL" id="CP036426">
    <property type="protein sequence ID" value="QDV35814.1"/>
    <property type="molecule type" value="Genomic_DNA"/>
</dbReference>
<evidence type="ECO:0000313" key="4">
    <source>
        <dbReference type="Proteomes" id="UP000317835"/>
    </source>
</evidence>
<dbReference type="GO" id="GO:0006935">
    <property type="term" value="P:chemotaxis"/>
    <property type="evidence" value="ECO:0007669"/>
    <property type="project" value="InterPro"/>
</dbReference>
<dbReference type="PROSITE" id="PS50851">
    <property type="entry name" value="CHEW"/>
    <property type="match status" value="1"/>
</dbReference>
<evidence type="ECO:0000313" key="3">
    <source>
        <dbReference type="EMBL" id="QDV35814.1"/>
    </source>
</evidence>
<dbReference type="OrthoDB" id="9790406at2"/>
<evidence type="ECO:0000256" key="1">
    <source>
        <dbReference type="SAM" id="MobiDB-lite"/>
    </source>
</evidence>
<dbReference type="SUPFAM" id="SSF50341">
    <property type="entry name" value="CheW-like"/>
    <property type="match status" value="1"/>
</dbReference>
<dbReference type="KEGG" id="tpla:ElP_37220"/>